<feature type="domain" description="RRM" evidence="2">
    <location>
        <begin position="319"/>
        <end position="391"/>
    </location>
</feature>
<proteinExistence type="predicted"/>
<dbReference type="GO" id="GO:0003723">
    <property type="term" value="F:RNA binding"/>
    <property type="evidence" value="ECO:0007669"/>
    <property type="project" value="UniProtKB-UniRule"/>
</dbReference>
<organism evidence="3">
    <name type="scientific">Noctiluca scintillans</name>
    <name type="common">Sea sparkle</name>
    <name type="synonym">Red tide dinoflagellate</name>
    <dbReference type="NCBI Taxonomy" id="2966"/>
    <lineage>
        <taxon>Eukaryota</taxon>
        <taxon>Sar</taxon>
        <taxon>Alveolata</taxon>
        <taxon>Dinophyceae</taxon>
        <taxon>Noctilucales</taxon>
        <taxon>Noctilucaceae</taxon>
        <taxon>Noctiluca</taxon>
    </lineage>
</organism>
<evidence type="ECO:0000256" key="1">
    <source>
        <dbReference type="PROSITE-ProRule" id="PRU00176"/>
    </source>
</evidence>
<dbReference type="InterPro" id="IPR012677">
    <property type="entry name" value="Nucleotide-bd_a/b_plait_sf"/>
</dbReference>
<protein>
    <recommendedName>
        <fullName evidence="2">RRM domain-containing protein</fullName>
    </recommendedName>
</protein>
<dbReference type="InterPro" id="IPR053260">
    <property type="entry name" value="hnRNP"/>
</dbReference>
<evidence type="ECO:0000259" key="2">
    <source>
        <dbReference type="PROSITE" id="PS50102"/>
    </source>
</evidence>
<dbReference type="InterPro" id="IPR000504">
    <property type="entry name" value="RRM_dom"/>
</dbReference>
<dbReference type="PANTHER" id="PTHR48035:SF2">
    <property type="entry name" value="RNA-BINDING REGION RNP-1 DOMAIN-CONTAINING PROTEIN"/>
    <property type="match status" value="1"/>
</dbReference>
<dbReference type="Gene3D" id="3.30.70.330">
    <property type="match status" value="3"/>
</dbReference>
<dbReference type="PANTHER" id="PTHR48035">
    <property type="entry name" value="HETEROGENEOUS NUCLEAR RIBONUCLEOPROTEIN 1"/>
    <property type="match status" value="1"/>
</dbReference>
<dbReference type="EMBL" id="HBFQ01048668">
    <property type="protein sequence ID" value="CAD8860438.1"/>
    <property type="molecule type" value="Transcribed_RNA"/>
</dbReference>
<dbReference type="PROSITE" id="PS50102">
    <property type="entry name" value="RRM"/>
    <property type="match status" value="3"/>
</dbReference>
<dbReference type="AlphaFoldDB" id="A0A7S1FEB7"/>
<reference evidence="3" key="1">
    <citation type="submission" date="2021-01" db="EMBL/GenBank/DDBJ databases">
        <authorList>
            <person name="Corre E."/>
            <person name="Pelletier E."/>
            <person name="Niang G."/>
            <person name="Scheremetjew M."/>
            <person name="Finn R."/>
            <person name="Kale V."/>
            <person name="Holt S."/>
            <person name="Cochrane G."/>
            <person name="Meng A."/>
            <person name="Brown T."/>
            <person name="Cohen L."/>
        </authorList>
    </citation>
    <scope>NUCLEOTIDE SEQUENCE</scope>
</reference>
<gene>
    <name evidence="3" type="ORF">NSCI0253_LOCUS34792</name>
</gene>
<feature type="domain" description="RRM" evidence="2">
    <location>
        <begin position="162"/>
        <end position="239"/>
    </location>
</feature>
<accession>A0A7S1FEB7</accession>
<sequence length="412" mass="43410">MAGAEVSNEWLFATKAEPSYAPRRAAGVIMPAAEGINDRLFVTKVPQQLTRDDLAAHFARFGQTTDVYLPSVPGHGGHKGIAFISFADAEACQLVLSHSPHRINGSDVVVDLAAPRATPQRHLGASAGAFIGGTAPHVRVVVPQPIPMLAQPMPQEDPAGDNRLFVTKIAPVLQRDHITEYFQQFGDLTDVYMPGPPGGATHKGIAFVSFAESDAMQEALGHPSHEIHGYAVVVDVAAPRGPQVPKVGGKGVRPITPNLAYNGLRIHVPPVSNPSVAVGSWSGHLAAPVIGAQPAMEVVAVSAPASSPRPGSTGTPVPGRLFITHVPPDVTKDDLQLYFQQFGTLQDTFVPTGKGIAFVSFQDASAAQQVLEAPQHVVKPGKIVVVDQALERPPLGGQAAAHGAKITRFMPY</sequence>
<dbReference type="Pfam" id="PF00076">
    <property type="entry name" value="RRM_1"/>
    <property type="match status" value="3"/>
</dbReference>
<evidence type="ECO:0000313" key="3">
    <source>
        <dbReference type="EMBL" id="CAD8860438.1"/>
    </source>
</evidence>
<name>A0A7S1FEB7_NOCSC</name>
<feature type="domain" description="RRM" evidence="2">
    <location>
        <begin position="38"/>
        <end position="115"/>
    </location>
</feature>
<dbReference type="InterPro" id="IPR035979">
    <property type="entry name" value="RBD_domain_sf"/>
</dbReference>
<dbReference type="SUPFAM" id="SSF54928">
    <property type="entry name" value="RNA-binding domain, RBD"/>
    <property type="match status" value="2"/>
</dbReference>
<keyword evidence="1" id="KW-0694">RNA-binding</keyword>
<dbReference type="SMART" id="SM00360">
    <property type="entry name" value="RRM"/>
    <property type="match status" value="3"/>
</dbReference>
<dbReference type="CDD" id="cd00590">
    <property type="entry name" value="RRM_SF"/>
    <property type="match status" value="1"/>
</dbReference>